<dbReference type="SUPFAM" id="SSF55874">
    <property type="entry name" value="ATPase domain of HSP90 chaperone/DNA topoisomerase II/histidine kinase"/>
    <property type="match status" value="1"/>
</dbReference>
<dbReference type="InterPro" id="IPR003594">
    <property type="entry name" value="HATPase_dom"/>
</dbReference>
<name>A0ABW0K545_9BACL</name>
<keyword evidence="7" id="KW-0418">Kinase</keyword>
<evidence type="ECO:0000313" key="12">
    <source>
        <dbReference type="Proteomes" id="UP001596044"/>
    </source>
</evidence>
<dbReference type="InterPro" id="IPR005467">
    <property type="entry name" value="His_kinase_dom"/>
</dbReference>
<protein>
    <recommendedName>
        <fullName evidence="3">histidine kinase</fullName>
        <ecNumber evidence="3">2.7.13.3</ecNumber>
    </recommendedName>
</protein>
<evidence type="ECO:0000256" key="9">
    <source>
        <dbReference type="ARBA" id="ARBA00023012"/>
    </source>
</evidence>
<dbReference type="Gene3D" id="3.30.565.10">
    <property type="entry name" value="Histidine kinase-like ATPase, C-terminal domain"/>
    <property type="match status" value="1"/>
</dbReference>
<evidence type="ECO:0000256" key="7">
    <source>
        <dbReference type="ARBA" id="ARBA00022777"/>
    </source>
</evidence>
<comment type="subcellular location">
    <subcellularLocation>
        <location evidence="2">Membrane</location>
    </subcellularLocation>
</comment>
<dbReference type="PROSITE" id="PS50109">
    <property type="entry name" value="HIS_KIN"/>
    <property type="match status" value="1"/>
</dbReference>
<evidence type="ECO:0000313" key="11">
    <source>
        <dbReference type="EMBL" id="MFC5448563.1"/>
    </source>
</evidence>
<proteinExistence type="predicted"/>
<dbReference type="InterPro" id="IPR050351">
    <property type="entry name" value="BphY/WalK/GraS-like"/>
</dbReference>
<keyword evidence="5" id="KW-0808">Transferase</keyword>
<evidence type="ECO:0000256" key="5">
    <source>
        <dbReference type="ARBA" id="ARBA00022679"/>
    </source>
</evidence>
<comment type="catalytic activity">
    <reaction evidence="1">
        <text>ATP + protein L-histidine = ADP + protein N-phospho-L-histidine.</text>
        <dbReference type="EC" id="2.7.13.3"/>
    </reaction>
</comment>
<dbReference type="PANTHER" id="PTHR45453:SF1">
    <property type="entry name" value="PHOSPHATE REGULON SENSOR PROTEIN PHOR"/>
    <property type="match status" value="1"/>
</dbReference>
<dbReference type="Pfam" id="PF02518">
    <property type="entry name" value="HATPase_c"/>
    <property type="match status" value="1"/>
</dbReference>
<accession>A0ABW0K545</accession>
<keyword evidence="8 11" id="KW-0067">ATP-binding</keyword>
<dbReference type="PRINTS" id="PR00344">
    <property type="entry name" value="BCTRLSENSOR"/>
</dbReference>
<feature type="domain" description="Histidine kinase" evidence="10">
    <location>
        <begin position="1"/>
        <end position="57"/>
    </location>
</feature>
<comment type="caution">
    <text evidence="11">The sequence shown here is derived from an EMBL/GenBank/DDBJ whole genome shotgun (WGS) entry which is preliminary data.</text>
</comment>
<dbReference type="PANTHER" id="PTHR45453">
    <property type="entry name" value="PHOSPHATE REGULON SENSOR PROTEIN PHOR"/>
    <property type="match status" value="1"/>
</dbReference>
<evidence type="ECO:0000256" key="8">
    <source>
        <dbReference type="ARBA" id="ARBA00022840"/>
    </source>
</evidence>
<keyword evidence="9" id="KW-0902">Two-component regulatory system</keyword>
<dbReference type="Proteomes" id="UP001596044">
    <property type="component" value="Unassembled WGS sequence"/>
</dbReference>
<gene>
    <name evidence="11" type="ORF">ACFPOG_09835</name>
</gene>
<evidence type="ECO:0000256" key="3">
    <source>
        <dbReference type="ARBA" id="ARBA00012438"/>
    </source>
</evidence>
<keyword evidence="12" id="KW-1185">Reference proteome</keyword>
<evidence type="ECO:0000256" key="4">
    <source>
        <dbReference type="ARBA" id="ARBA00022553"/>
    </source>
</evidence>
<dbReference type="RefSeq" id="WP_270878230.1">
    <property type="nucleotide sequence ID" value="NZ_JAQFVF010000018.1"/>
</dbReference>
<keyword evidence="6" id="KW-0547">Nucleotide-binding</keyword>
<organism evidence="11 12">
    <name type="scientific">Paenibacillus aestuarii</name>
    <dbReference type="NCBI Taxonomy" id="516965"/>
    <lineage>
        <taxon>Bacteria</taxon>
        <taxon>Bacillati</taxon>
        <taxon>Bacillota</taxon>
        <taxon>Bacilli</taxon>
        <taxon>Bacillales</taxon>
        <taxon>Paenibacillaceae</taxon>
        <taxon>Paenibacillus</taxon>
    </lineage>
</organism>
<keyword evidence="4" id="KW-0597">Phosphoprotein</keyword>
<dbReference type="EC" id="2.7.13.3" evidence="3"/>
<evidence type="ECO:0000256" key="2">
    <source>
        <dbReference type="ARBA" id="ARBA00004370"/>
    </source>
</evidence>
<evidence type="ECO:0000259" key="10">
    <source>
        <dbReference type="PROSITE" id="PS50109"/>
    </source>
</evidence>
<dbReference type="GO" id="GO:0005524">
    <property type="term" value="F:ATP binding"/>
    <property type="evidence" value="ECO:0007669"/>
    <property type="project" value="UniProtKB-KW"/>
</dbReference>
<dbReference type="EMBL" id="JBHSMJ010000009">
    <property type="protein sequence ID" value="MFC5448563.1"/>
    <property type="molecule type" value="Genomic_DNA"/>
</dbReference>
<evidence type="ECO:0000256" key="6">
    <source>
        <dbReference type="ARBA" id="ARBA00022741"/>
    </source>
</evidence>
<dbReference type="InterPro" id="IPR004358">
    <property type="entry name" value="Sig_transdc_His_kin-like_C"/>
</dbReference>
<sequence>MVFDRFYRTDRSRSRHSGGAGLGLSIAQAIVKQHQGSIHISSVQQVGTEVNILLPAH</sequence>
<evidence type="ECO:0000256" key="1">
    <source>
        <dbReference type="ARBA" id="ARBA00000085"/>
    </source>
</evidence>
<reference evidence="12" key="1">
    <citation type="journal article" date="2019" name="Int. J. Syst. Evol. Microbiol.">
        <title>The Global Catalogue of Microorganisms (GCM) 10K type strain sequencing project: providing services to taxonomists for standard genome sequencing and annotation.</title>
        <authorList>
            <consortium name="The Broad Institute Genomics Platform"/>
            <consortium name="The Broad Institute Genome Sequencing Center for Infectious Disease"/>
            <person name="Wu L."/>
            <person name="Ma J."/>
        </authorList>
    </citation>
    <scope>NUCLEOTIDE SEQUENCE [LARGE SCALE GENOMIC DNA]</scope>
    <source>
        <strain evidence="12">KACC 11904</strain>
    </source>
</reference>
<dbReference type="InterPro" id="IPR036890">
    <property type="entry name" value="HATPase_C_sf"/>
</dbReference>